<keyword evidence="1" id="KW-1133">Transmembrane helix</keyword>
<keyword evidence="1" id="KW-0812">Transmembrane</keyword>
<dbReference type="RefSeq" id="WP_310765107.1">
    <property type="nucleotide sequence ID" value="NZ_CP134050.1"/>
</dbReference>
<proteinExistence type="predicted"/>
<evidence type="ECO:0000256" key="1">
    <source>
        <dbReference type="SAM" id="Phobius"/>
    </source>
</evidence>
<keyword evidence="1" id="KW-0472">Membrane</keyword>
<feature type="transmembrane region" description="Helical" evidence="1">
    <location>
        <begin position="6"/>
        <end position="24"/>
    </location>
</feature>
<accession>A0ABY9T0T7</accession>
<dbReference type="Proteomes" id="UP001256827">
    <property type="component" value="Chromosome"/>
</dbReference>
<gene>
    <name evidence="2" type="ORF">RGB73_23145</name>
</gene>
<name>A0ABY9T0T7_BREBE</name>
<reference evidence="2 3" key="1">
    <citation type="submission" date="2023-09" db="EMBL/GenBank/DDBJ databases">
        <title>Complete Genome and Methylome dissection of Bacillus brevis NEB573 original source of BbsI restriction endonuclease.</title>
        <authorList>
            <person name="Fomenkov A."/>
            <person name="Roberts R.D."/>
        </authorList>
    </citation>
    <scope>NUCLEOTIDE SEQUENCE [LARGE SCALE GENOMIC DNA]</scope>
    <source>
        <strain evidence="2 3">NEB573</strain>
    </source>
</reference>
<dbReference type="EMBL" id="CP134050">
    <property type="protein sequence ID" value="WNC13563.1"/>
    <property type="molecule type" value="Genomic_DNA"/>
</dbReference>
<keyword evidence="3" id="KW-1185">Reference proteome</keyword>
<protein>
    <submittedName>
        <fullName evidence="2">Uncharacterized protein</fullName>
    </submittedName>
</protein>
<evidence type="ECO:0000313" key="2">
    <source>
        <dbReference type="EMBL" id="WNC13563.1"/>
    </source>
</evidence>
<sequence>MTLWMFAGIAIGGILLFGVAYEFFSRRSKRKTPQKPGKYDQVYMEQVLQDTRDTVNRGDL</sequence>
<evidence type="ECO:0000313" key="3">
    <source>
        <dbReference type="Proteomes" id="UP001256827"/>
    </source>
</evidence>
<organism evidence="2 3">
    <name type="scientific">Brevibacillus brevis</name>
    <name type="common">Bacillus brevis</name>
    <dbReference type="NCBI Taxonomy" id="1393"/>
    <lineage>
        <taxon>Bacteria</taxon>
        <taxon>Bacillati</taxon>
        <taxon>Bacillota</taxon>
        <taxon>Bacilli</taxon>
        <taxon>Bacillales</taxon>
        <taxon>Paenibacillaceae</taxon>
        <taxon>Brevibacillus</taxon>
    </lineage>
</organism>